<feature type="compositionally biased region" description="Basic and acidic residues" evidence="2">
    <location>
        <begin position="346"/>
        <end position="359"/>
    </location>
</feature>
<dbReference type="VEuPathDB" id="FungiDB:YALI1_C07481g"/>
<dbReference type="AlphaFoldDB" id="A0A1D8N9V4"/>
<sequence length="472" mass="52288">MSEKEVSFVDLTADESRDEKDEVDVASVSRDDAIDVSEVQDALEQIDLEVEGEEEAEAGGDAGHDVEEELEEQGSRDEPEAVDESHVKSHDELVGETEDTTDIKEDANGTDKLSIDPSTRHQDSPIALETKEVLEMTEDGDVDEEEVEEAVQKEEAEVDAMEDNAAADDEADHLAVPEAPQSESSFGEFASEDEFGDFDDFEEMQETEAVEAQQVPTLDTSREETPMASQTNLSMPQASPSVKSVLADDSFSSFTSLSFAAKSVLEDNGLAQVFPEPKEPAGQKFELSESASQIYALLCSVPTSELNFLKSFTRRLLLKDVGVPLDLDELLPRKEKQHLVIRRSRRSLDKTSKSRDSTDGKTPPGGSRAATPTPTDSSRAQTPVTVDTELKLDSWLRLVEIRPEQRERMEQEELQELVNQLKTANSEAKLLLKQWEDKLALGYKNKEAFEAVVENMVGFAQKQRLKKGGKKK</sequence>
<dbReference type="RefSeq" id="XP_501489.1">
    <property type="nucleotide sequence ID" value="XM_501489.1"/>
</dbReference>
<dbReference type="Proteomes" id="UP000182444">
    <property type="component" value="Chromosome 1C"/>
</dbReference>
<dbReference type="VEuPathDB" id="FungiDB:YALI0_C05797g"/>
<accession>A0A1D8N9V4</accession>
<evidence type="ECO:0000256" key="1">
    <source>
        <dbReference type="SAM" id="Coils"/>
    </source>
</evidence>
<feature type="region of interest" description="Disordered" evidence="2">
    <location>
        <begin position="1"/>
        <end position="242"/>
    </location>
</feature>
<name>A0A1D8N9V4_YARLL</name>
<keyword evidence="1" id="KW-0175">Coiled coil</keyword>
<dbReference type="Pfam" id="PF17104">
    <property type="entry name" value="YBL010C_LAA2"/>
    <property type="match status" value="1"/>
</dbReference>
<evidence type="ECO:0000256" key="2">
    <source>
        <dbReference type="SAM" id="MobiDB-lite"/>
    </source>
</evidence>
<dbReference type="InterPro" id="IPR031355">
    <property type="entry name" value="YBL010C/LAA2-like"/>
</dbReference>
<reference evidence="3 4" key="1">
    <citation type="journal article" date="2016" name="PLoS ONE">
        <title>Sequence Assembly of Yarrowia lipolytica Strain W29/CLIB89 Shows Transposable Element Diversity.</title>
        <authorList>
            <person name="Magnan C."/>
            <person name="Yu J."/>
            <person name="Chang I."/>
            <person name="Jahn E."/>
            <person name="Kanomata Y."/>
            <person name="Wu J."/>
            <person name="Zeller M."/>
            <person name="Oakes M."/>
            <person name="Baldi P."/>
            <person name="Sandmeyer S."/>
        </authorList>
    </citation>
    <scope>NUCLEOTIDE SEQUENCE [LARGE SCALE GENOMIC DNA]</scope>
    <source>
        <strain evidence="4">CLIB89(W29)</strain>
    </source>
</reference>
<dbReference type="PANTHER" id="PTHR38698:SF1">
    <property type="entry name" value="FUNGAL PROTEIN"/>
    <property type="match status" value="1"/>
</dbReference>
<organism evidence="3 4">
    <name type="scientific">Yarrowia lipolytica</name>
    <name type="common">Candida lipolytica</name>
    <dbReference type="NCBI Taxonomy" id="4952"/>
    <lineage>
        <taxon>Eukaryota</taxon>
        <taxon>Fungi</taxon>
        <taxon>Dikarya</taxon>
        <taxon>Ascomycota</taxon>
        <taxon>Saccharomycotina</taxon>
        <taxon>Dipodascomycetes</taxon>
        <taxon>Dipodascales</taxon>
        <taxon>Dipodascales incertae sedis</taxon>
        <taxon>Yarrowia</taxon>
    </lineage>
</organism>
<evidence type="ECO:0000313" key="3">
    <source>
        <dbReference type="EMBL" id="AOW02393.1"/>
    </source>
</evidence>
<feature type="compositionally biased region" description="Acidic residues" evidence="2">
    <location>
        <begin position="190"/>
        <end position="209"/>
    </location>
</feature>
<dbReference type="PANTHER" id="PTHR38698">
    <property type="entry name" value="EXPRESSED PROTEIN"/>
    <property type="match status" value="1"/>
</dbReference>
<gene>
    <name evidence="3" type="ORF">YALI1_C07481g</name>
</gene>
<dbReference type="OrthoDB" id="5378975at2759"/>
<proteinExistence type="predicted"/>
<feature type="compositionally biased region" description="Acidic residues" evidence="2">
    <location>
        <begin position="44"/>
        <end position="58"/>
    </location>
</feature>
<feature type="compositionally biased region" description="Acidic residues" evidence="2">
    <location>
        <begin position="156"/>
        <end position="171"/>
    </location>
</feature>
<protein>
    <submittedName>
        <fullName evidence="3">Uncharacterized protein</fullName>
    </submittedName>
</protein>
<feature type="region of interest" description="Disordered" evidence="2">
    <location>
        <begin position="341"/>
        <end position="384"/>
    </location>
</feature>
<dbReference type="GeneID" id="2909801"/>
<feature type="compositionally biased region" description="Polar residues" evidence="2">
    <location>
        <begin position="370"/>
        <end position="384"/>
    </location>
</feature>
<dbReference type="EMBL" id="CP017555">
    <property type="protein sequence ID" value="AOW02393.1"/>
    <property type="molecule type" value="Genomic_DNA"/>
</dbReference>
<dbReference type="KEGG" id="yli:2909801"/>
<feature type="compositionally biased region" description="Basic and acidic residues" evidence="2">
    <location>
        <begin position="73"/>
        <end position="93"/>
    </location>
</feature>
<dbReference type="OMA" id="WTKSRIR"/>
<feature type="compositionally biased region" description="Acidic residues" evidence="2">
    <location>
        <begin position="135"/>
        <end position="149"/>
    </location>
</feature>
<feature type="coiled-coil region" evidence="1">
    <location>
        <begin position="404"/>
        <end position="438"/>
    </location>
</feature>
<feature type="compositionally biased region" description="Basic and acidic residues" evidence="2">
    <location>
        <begin position="118"/>
        <end position="134"/>
    </location>
</feature>
<feature type="compositionally biased region" description="Polar residues" evidence="2">
    <location>
        <begin position="227"/>
        <end position="242"/>
    </location>
</feature>
<evidence type="ECO:0000313" key="4">
    <source>
        <dbReference type="Proteomes" id="UP000182444"/>
    </source>
</evidence>